<keyword evidence="3" id="KW-1185">Reference proteome</keyword>
<reference evidence="3" key="1">
    <citation type="journal article" date="2013" name="Nat. Genet.">
        <title>The draft genomes of soft-shell turtle and green sea turtle yield insights into the development and evolution of the turtle-specific body plan.</title>
        <authorList>
            <person name="Wang Z."/>
            <person name="Pascual-Anaya J."/>
            <person name="Zadissa A."/>
            <person name="Li W."/>
            <person name="Niimura Y."/>
            <person name="Huang Z."/>
            <person name="Li C."/>
            <person name="White S."/>
            <person name="Xiong Z."/>
            <person name="Fang D."/>
            <person name="Wang B."/>
            <person name="Ming Y."/>
            <person name="Chen Y."/>
            <person name="Zheng Y."/>
            <person name="Kuraku S."/>
            <person name="Pignatelli M."/>
            <person name="Herrero J."/>
            <person name="Beal K."/>
            <person name="Nozawa M."/>
            <person name="Li Q."/>
            <person name="Wang J."/>
            <person name="Zhang H."/>
            <person name="Yu L."/>
            <person name="Shigenobu S."/>
            <person name="Wang J."/>
            <person name="Liu J."/>
            <person name="Flicek P."/>
            <person name="Searle S."/>
            <person name="Wang J."/>
            <person name="Kuratani S."/>
            <person name="Yin Y."/>
            <person name="Aken B."/>
            <person name="Zhang G."/>
            <person name="Irie N."/>
        </authorList>
    </citation>
    <scope>NUCLEOTIDE SEQUENCE [LARGE SCALE GENOMIC DNA]</scope>
</reference>
<accession>M7BB25</accession>
<name>M7BB25_CHEMY</name>
<organism evidence="2 3">
    <name type="scientific">Chelonia mydas</name>
    <name type="common">Green sea-turtle</name>
    <name type="synonym">Chelonia agassizi</name>
    <dbReference type="NCBI Taxonomy" id="8469"/>
    <lineage>
        <taxon>Eukaryota</taxon>
        <taxon>Metazoa</taxon>
        <taxon>Chordata</taxon>
        <taxon>Craniata</taxon>
        <taxon>Vertebrata</taxon>
        <taxon>Euteleostomi</taxon>
        <taxon>Archelosauria</taxon>
        <taxon>Testudinata</taxon>
        <taxon>Testudines</taxon>
        <taxon>Cryptodira</taxon>
        <taxon>Durocryptodira</taxon>
        <taxon>Americhelydia</taxon>
        <taxon>Chelonioidea</taxon>
        <taxon>Cheloniidae</taxon>
        <taxon>Chelonia</taxon>
    </lineage>
</organism>
<dbReference type="EMBL" id="KB532578">
    <property type="protein sequence ID" value="EMP34359.1"/>
    <property type="molecule type" value="Genomic_DNA"/>
</dbReference>
<evidence type="ECO:0000313" key="2">
    <source>
        <dbReference type="EMBL" id="EMP34359.1"/>
    </source>
</evidence>
<sequence length="308" mass="33440">MDTTKELKSDALAIISEEEYEKQAIQLCNEPRSVSDSTSVQSVLQVEHRRAQCRGRNLHQGATSVNLLAEVEYQERSSCGIRALYVPCQCGQAPGAALMRSNSQVKPSPSTIYITALQWHSCNAVAVLLQRSNTHRLQVYTPAAAEVPEITESPGIHDFQDLHEKHGALLMTAPALANVGYVLTSASVCPCKGGGREEAGTGPWESGAYPLQPPATGVKVGWYRPVQCTSKEPVLARTQPMLKHHSGKGPSLKPPLMSLPLPSCWRPCRQRFNIIAPFAPVRAADSGGQKGQLPQGSRFKRAQGSRLK</sequence>
<evidence type="ECO:0000313" key="3">
    <source>
        <dbReference type="Proteomes" id="UP000031443"/>
    </source>
</evidence>
<dbReference type="AlphaFoldDB" id="M7BB25"/>
<protein>
    <submittedName>
        <fullName evidence="2">Uncharacterized protein</fullName>
    </submittedName>
</protein>
<feature type="region of interest" description="Disordered" evidence="1">
    <location>
        <begin position="283"/>
        <end position="308"/>
    </location>
</feature>
<gene>
    <name evidence="2" type="ORF">UY3_08472</name>
</gene>
<dbReference type="Proteomes" id="UP000031443">
    <property type="component" value="Unassembled WGS sequence"/>
</dbReference>
<evidence type="ECO:0000256" key="1">
    <source>
        <dbReference type="SAM" id="MobiDB-lite"/>
    </source>
</evidence>
<proteinExistence type="predicted"/>
<feature type="compositionally biased region" description="Basic residues" evidence="1">
    <location>
        <begin position="298"/>
        <end position="308"/>
    </location>
</feature>